<feature type="domain" description="Exostosin GT47" evidence="6">
    <location>
        <begin position="17"/>
        <end position="170"/>
    </location>
</feature>
<evidence type="ECO:0000256" key="4">
    <source>
        <dbReference type="ARBA" id="ARBA00022968"/>
    </source>
</evidence>
<dbReference type="InterPro" id="IPR040911">
    <property type="entry name" value="Exostosin_GT47"/>
</dbReference>
<evidence type="ECO:0000259" key="6">
    <source>
        <dbReference type="Pfam" id="PF03016"/>
    </source>
</evidence>
<keyword evidence="8" id="KW-1185">Reference proteome</keyword>
<dbReference type="GO" id="GO:0000139">
    <property type="term" value="C:Golgi membrane"/>
    <property type="evidence" value="ECO:0007669"/>
    <property type="project" value="UniProtKB-SubCell"/>
</dbReference>
<gene>
    <name evidence="7" type="ORF">A4U43_C05F3170</name>
</gene>
<dbReference type="GO" id="GO:0016757">
    <property type="term" value="F:glycosyltransferase activity"/>
    <property type="evidence" value="ECO:0007669"/>
    <property type="project" value="UniProtKB-KW"/>
</dbReference>
<evidence type="ECO:0000256" key="2">
    <source>
        <dbReference type="ARBA" id="ARBA00010271"/>
    </source>
</evidence>
<comment type="similarity">
    <text evidence="2">Belongs to the glycosyltransferase 47 family.</text>
</comment>
<keyword evidence="3" id="KW-0808">Transferase</keyword>
<dbReference type="GO" id="GO:0010417">
    <property type="term" value="P:glucuronoxylan biosynthetic process"/>
    <property type="evidence" value="ECO:0007669"/>
    <property type="project" value="TreeGrafter"/>
</dbReference>
<dbReference type="PANTHER" id="PTHR11062">
    <property type="entry name" value="EXOSTOSIN HEPARAN SULFATE GLYCOSYLTRANSFERASE -RELATED"/>
    <property type="match status" value="1"/>
</dbReference>
<keyword evidence="5" id="KW-0333">Golgi apparatus</keyword>
<evidence type="ECO:0000256" key="3">
    <source>
        <dbReference type="ARBA" id="ARBA00022676"/>
    </source>
</evidence>
<evidence type="ECO:0000313" key="8">
    <source>
        <dbReference type="Proteomes" id="UP000243459"/>
    </source>
</evidence>
<sequence length="183" mass="20354">MEALLACGLDFDGVASVAIHEALLTSGFRTTSPDEADFFFVPVYVSCNFSTVNGFPSLAHARPLIASSIAEIKTKYPFWNRTNGRDHMFVASLDYGACFHAMEDVAIADEIPEFLRRSILMQTFGVTSPHVCQEAEHVLIPPYIPPGILRSPPPETARRDIFVFFRGKMEVHPKNISGRFCSK</sequence>
<dbReference type="Proteomes" id="UP000243459">
    <property type="component" value="Chromosome 5"/>
</dbReference>
<comment type="subcellular location">
    <subcellularLocation>
        <location evidence="1">Golgi apparatus membrane</location>
        <topology evidence="1">Single-pass type II membrane protein</topology>
    </subcellularLocation>
</comment>
<dbReference type="InterPro" id="IPR004263">
    <property type="entry name" value="Exostosin"/>
</dbReference>
<dbReference type="OMA" id="TLETEAW"/>
<keyword evidence="3" id="KW-0328">Glycosyltransferase</keyword>
<reference evidence="8" key="1">
    <citation type="journal article" date="2017" name="Nat. Commun.">
        <title>The asparagus genome sheds light on the origin and evolution of a young Y chromosome.</title>
        <authorList>
            <person name="Harkess A."/>
            <person name="Zhou J."/>
            <person name="Xu C."/>
            <person name="Bowers J.E."/>
            <person name="Van der Hulst R."/>
            <person name="Ayyampalayam S."/>
            <person name="Mercati F."/>
            <person name="Riccardi P."/>
            <person name="McKain M.R."/>
            <person name="Kakrana A."/>
            <person name="Tang H."/>
            <person name="Ray J."/>
            <person name="Groenendijk J."/>
            <person name="Arikit S."/>
            <person name="Mathioni S.M."/>
            <person name="Nakano M."/>
            <person name="Shan H."/>
            <person name="Telgmann-Rauber A."/>
            <person name="Kanno A."/>
            <person name="Yue Z."/>
            <person name="Chen H."/>
            <person name="Li W."/>
            <person name="Chen Y."/>
            <person name="Xu X."/>
            <person name="Zhang Y."/>
            <person name="Luo S."/>
            <person name="Chen H."/>
            <person name="Gao J."/>
            <person name="Mao Z."/>
            <person name="Pires J.C."/>
            <person name="Luo M."/>
            <person name="Kudrna D."/>
            <person name="Wing R.A."/>
            <person name="Meyers B.C."/>
            <person name="Yi K."/>
            <person name="Kong H."/>
            <person name="Lavrijsen P."/>
            <person name="Sunseri F."/>
            <person name="Falavigna A."/>
            <person name="Ye Y."/>
            <person name="Leebens-Mack J.H."/>
            <person name="Chen G."/>
        </authorList>
    </citation>
    <scope>NUCLEOTIDE SEQUENCE [LARGE SCALE GENOMIC DNA]</scope>
    <source>
        <strain evidence="8">cv. DH0086</strain>
    </source>
</reference>
<name>A0A5P1ENZ7_ASPOF</name>
<keyword evidence="4" id="KW-0735">Signal-anchor</keyword>
<proteinExistence type="inferred from homology"/>
<dbReference type="Pfam" id="PF03016">
    <property type="entry name" value="Exostosin_GT47"/>
    <property type="match status" value="1"/>
</dbReference>
<protein>
    <recommendedName>
        <fullName evidence="6">Exostosin GT47 domain-containing protein</fullName>
    </recommendedName>
</protein>
<evidence type="ECO:0000256" key="1">
    <source>
        <dbReference type="ARBA" id="ARBA00004323"/>
    </source>
</evidence>
<dbReference type="PANTHER" id="PTHR11062:SF229">
    <property type="entry name" value="GLUCURONOXYLAN GLUCURONOSYLTRANSFERASE IRX7-RELATED"/>
    <property type="match status" value="1"/>
</dbReference>
<dbReference type="AlphaFoldDB" id="A0A5P1ENZ7"/>
<evidence type="ECO:0000256" key="5">
    <source>
        <dbReference type="ARBA" id="ARBA00023034"/>
    </source>
</evidence>
<organism evidence="7 8">
    <name type="scientific">Asparagus officinalis</name>
    <name type="common">Garden asparagus</name>
    <dbReference type="NCBI Taxonomy" id="4686"/>
    <lineage>
        <taxon>Eukaryota</taxon>
        <taxon>Viridiplantae</taxon>
        <taxon>Streptophyta</taxon>
        <taxon>Embryophyta</taxon>
        <taxon>Tracheophyta</taxon>
        <taxon>Spermatophyta</taxon>
        <taxon>Magnoliopsida</taxon>
        <taxon>Liliopsida</taxon>
        <taxon>Asparagales</taxon>
        <taxon>Asparagaceae</taxon>
        <taxon>Asparagoideae</taxon>
        <taxon>Asparagus</taxon>
    </lineage>
</organism>
<dbReference type="EMBL" id="CM007385">
    <property type="protein sequence ID" value="ONK67732.1"/>
    <property type="molecule type" value="Genomic_DNA"/>
</dbReference>
<dbReference type="Gramene" id="ONK67732">
    <property type="protein sequence ID" value="ONK67732"/>
    <property type="gene ID" value="A4U43_C05F3170"/>
</dbReference>
<accession>A0A5P1ENZ7</accession>
<evidence type="ECO:0000313" key="7">
    <source>
        <dbReference type="EMBL" id="ONK67732.1"/>
    </source>
</evidence>
<keyword evidence="4" id="KW-0812">Transmembrane</keyword>